<gene>
    <name evidence="1" type="ORF">MNODULE_08555</name>
</gene>
<evidence type="ECO:0008006" key="3">
    <source>
        <dbReference type="Google" id="ProtNLM"/>
    </source>
</evidence>
<dbReference type="PROSITE" id="PS51257">
    <property type="entry name" value="PROKAR_LIPOPROTEIN"/>
    <property type="match status" value="1"/>
</dbReference>
<evidence type="ECO:0000313" key="1">
    <source>
        <dbReference type="EMBL" id="NKE70787.1"/>
    </source>
</evidence>
<protein>
    <recommendedName>
        <fullName evidence="3">Lipoprotein</fullName>
    </recommendedName>
</protein>
<proteinExistence type="predicted"/>
<reference evidence="1 2" key="1">
    <citation type="journal article" date="2020" name="Nature">
        <title>Bacterial chemolithoautotrophy via manganese oxidation.</title>
        <authorList>
            <person name="Yu H."/>
            <person name="Leadbetter J.R."/>
        </authorList>
    </citation>
    <scope>NUCLEOTIDE SEQUENCE [LARGE SCALE GENOMIC DNA]</scope>
    <source>
        <strain evidence="1 2">Mn-1</strain>
    </source>
</reference>
<sequence>MLKRGRFALSYLVLFLFVGYGCQSRHGNGLYALQSADPSLCREIDHRIDFQNRIETLNLIAQAYYNRCYEKVIQYGPQAQSAYRQKTFSIVRETGNLFFPDGILIDYVLESHERAFFSFLLAASYAQLGQTEAAKVELRRLDHELMTRLYNFGEDPVNILLQAVLWERLGEVPESRVDWNRLHGQANIDESVRAFAVGRMESIDRREALRSEWKIYAVDFFPKVEWQVKWADTTGGYFDVKPASRFLEACASDTGVRLSTESWFDKIAGRYHHDYHPLLNLQSWVRLPIGLVYGATTFAFGTGIAVGGCLLDGMLKGSGQFCEGSVRTGFEVIKESPGVVRKTIEPDLRHWENVPAAILATTVEEPALERCLTGIWMEGTGRVRRIF</sequence>
<keyword evidence="2" id="KW-1185">Reference proteome</keyword>
<dbReference type="EMBL" id="VTOW01000001">
    <property type="protein sequence ID" value="NKE70787.1"/>
    <property type="molecule type" value="Genomic_DNA"/>
</dbReference>
<accession>A0A7X6DP93</accession>
<dbReference type="AlphaFoldDB" id="A0A7X6DP93"/>
<name>A0A7X6DP93_9BACT</name>
<dbReference type="RefSeq" id="WP_168059021.1">
    <property type="nucleotide sequence ID" value="NZ_VTOW01000001.1"/>
</dbReference>
<comment type="caution">
    <text evidence="1">The sequence shown here is derived from an EMBL/GenBank/DDBJ whole genome shotgun (WGS) entry which is preliminary data.</text>
</comment>
<organism evidence="1 2">
    <name type="scientific">Candidatus Manganitrophus noduliformans</name>
    <dbReference type="NCBI Taxonomy" id="2606439"/>
    <lineage>
        <taxon>Bacteria</taxon>
        <taxon>Pseudomonadati</taxon>
        <taxon>Nitrospirota</taxon>
        <taxon>Nitrospiria</taxon>
        <taxon>Candidatus Troglogloeales</taxon>
        <taxon>Candidatus Manganitrophaceae</taxon>
        <taxon>Candidatus Manganitrophus</taxon>
    </lineage>
</organism>
<dbReference type="Proteomes" id="UP000534783">
    <property type="component" value="Unassembled WGS sequence"/>
</dbReference>
<evidence type="ECO:0000313" key="2">
    <source>
        <dbReference type="Proteomes" id="UP000534783"/>
    </source>
</evidence>